<dbReference type="Gene3D" id="1.10.10.10">
    <property type="entry name" value="Winged helix-like DNA-binding domain superfamily/Winged helix DNA-binding domain"/>
    <property type="match status" value="1"/>
</dbReference>
<proteinExistence type="predicted"/>
<keyword evidence="3" id="KW-1185">Reference proteome</keyword>
<dbReference type="PRINTS" id="PR00598">
    <property type="entry name" value="HTHMARR"/>
</dbReference>
<gene>
    <name evidence="2" type="ORF">G9U51_07395</name>
</gene>
<evidence type="ECO:0000313" key="3">
    <source>
        <dbReference type="Proteomes" id="UP000744769"/>
    </source>
</evidence>
<feature type="domain" description="HTH marR-type" evidence="1">
    <location>
        <begin position="1"/>
        <end position="122"/>
    </location>
</feature>
<dbReference type="AlphaFoldDB" id="A0A967AYV7"/>
<dbReference type="PROSITE" id="PS50995">
    <property type="entry name" value="HTH_MARR_2"/>
    <property type="match status" value="1"/>
</dbReference>
<dbReference type="GO" id="GO:0003700">
    <property type="term" value="F:DNA-binding transcription factor activity"/>
    <property type="evidence" value="ECO:0007669"/>
    <property type="project" value="InterPro"/>
</dbReference>
<dbReference type="PANTHER" id="PTHR39515:SF2">
    <property type="entry name" value="HTH-TYPE TRANSCRIPTIONAL REGULATOR RV0880"/>
    <property type="match status" value="1"/>
</dbReference>
<organism evidence="2 3">
    <name type="scientific">Metallococcus carri</name>
    <dbReference type="NCBI Taxonomy" id="1656884"/>
    <lineage>
        <taxon>Bacteria</taxon>
        <taxon>Bacillati</taxon>
        <taxon>Actinomycetota</taxon>
        <taxon>Actinomycetes</taxon>
        <taxon>Micrococcales</taxon>
        <taxon>Dermacoccaceae</taxon>
        <taxon>Metallococcus</taxon>
    </lineage>
</organism>
<dbReference type="SMART" id="SM00347">
    <property type="entry name" value="HTH_MARR"/>
    <property type="match status" value="1"/>
</dbReference>
<reference evidence="2" key="1">
    <citation type="submission" date="2020-03" db="EMBL/GenBank/DDBJ databases">
        <title>Draft sequencing of Calidifontibacter sp. DB0510.</title>
        <authorList>
            <person name="Kim D.-U."/>
        </authorList>
    </citation>
    <scope>NUCLEOTIDE SEQUENCE</scope>
    <source>
        <strain evidence="2">DB0510</strain>
    </source>
</reference>
<evidence type="ECO:0000313" key="2">
    <source>
        <dbReference type="EMBL" id="NHN55604.1"/>
    </source>
</evidence>
<protein>
    <submittedName>
        <fullName evidence="2">MarR family transcriptional regulator</fullName>
    </submittedName>
</protein>
<dbReference type="InterPro" id="IPR000835">
    <property type="entry name" value="HTH_MarR-typ"/>
</dbReference>
<dbReference type="SUPFAM" id="SSF46785">
    <property type="entry name" value="Winged helix' DNA-binding domain"/>
    <property type="match status" value="1"/>
</dbReference>
<dbReference type="PANTHER" id="PTHR39515">
    <property type="entry name" value="CONSERVED PROTEIN"/>
    <property type="match status" value="1"/>
</dbReference>
<sequence>MRISRRARFENVDQIAPHQFSVLAKLEAGAMTPRQLADAECVSAPSMTRTLNCLSDKGFVSRAEDRDDRRKTWIQLTKEGQKIVRATRRSRDEWMEQRIDALTEQECAVLAQAAEILGRVVAR</sequence>
<dbReference type="InterPro" id="IPR036390">
    <property type="entry name" value="WH_DNA-bd_sf"/>
</dbReference>
<dbReference type="Gene3D" id="1.10.287.100">
    <property type="match status" value="1"/>
</dbReference>
<dbReference type="Pfam" id="PF01047">
    <property type="entry name" value="MarR"/>
    <property type="match status" value="1"/>
</dbReference>
<dbReference type="EMBL" id="JAAOIV010000004">
    <property type="protein sequence ID" value="NHN55604.1"/>
    <property type="molecule type" value="Genomic_DNA"/>
</dbReference>
<name>A0A967AYV7_9MICO</name>
<dbReference type="Proteomes" id="UP000744769">
    <property type="component" value="Unassembled WGS sequence"/>
</dbReference>
<dbReference type="InterPro" id="IPR036388">
    <property type="entry name" value="WH-like_DNA-bd_sf"/>
</dbReference>
<evidence type="ECO:0000259" key="1">
    <source>
        <dbReference type="PROSITE" id="PS50995"/>
    </source>
</evidence>
<accession>A0A967AYV7</accession>
<comment type="caution">
    <text evidence="2">The sequence shown here is derived from an EMBL/GenBank/DDBJ whole genome shotgun (WGS) entry which is preliminary data.</text>
</comment>
<dbReference type="InterPro" id="IPR052526">
    <property type="entry name" value="HTH-type_Bedaq_tolerance"/>
</dbReference>